<evidence type="ECO:0000313" key="7">
    <source>
        <dbReference type="Proteomes" id="UP000011922"/>
    </source>
</evidence>
<reference evidence="6 7" key="1">
    <citation type="journal article" date="2013" name="Genome Announc.">
        <title>Draft Genome Sequence for Desulfovibrio africanus Strain PCS.</title>
        <authorList>
            <person name="Brown S.D."/>
            <person name="Utturkar S.M."/>
            <person name="Arkin A.P."/>
            <person name="Deutschbauer A.M."/>
            <person name="Elias D.A."/>
            <person name="Hazen T.C."/>
            <person name="Chakraborty R."/>
        </authorList>
    </citation>
    <scope>NUCLEOTIDE SEQUENCE [LARGE SCALE GENOMIC DNA]</scope>
    <source>
        <strain evidence="6 7">PCS</strain>
    </source>
</reference>
<evidence type="ECO:0000256" key="3">
    <source>
        <dbReference type="ARBA" id="ARBA00022729"/>
    </source>
</evidence>
<evidence type="ECO:0000256" key="4">
    <source>
        <dbReference type="SAM" id="SignalP"/>
    </source>
</evidence>
<sequence length="318" mass="34401">MKRCFVLGVLLCIAALSFHVPTWAERLGPVRVGYIPIGDCLQLYVADELGYFRENGLEVHLRPIKGGPLIAMAVESGDLDVGWSNTVSLAVAHDKGFDFAILAPGAEQTTGQDHCTHSLLVARNSGLRSMGDLVGRTVAVNALANINDLAVKALLAEQGLDYSRVRLVEVPFPQMEAALASGSVQAALLTEPFITAALRKGTAEILVRTPHGVFGKRFLVATWFSRRTWIKAEPAKAEAFRKAILRASDYIAANPESARDILARRAGLDPSLARGISLPLFPAEILEPELQGVIDQAYKYGLIKRPISPGSLLMNESH</sequence>
<dbReference type="EMBL" id="AOSV01000012">
    <property type="protein sequence ID" value="EMG37876.1"/>
    <property type="molecule type" value="Genomic_DNA"/>
</dbReference>
<dbReference type="InterPro" id="IPR015168">
    <property type="entry name" value="SsuA/THI5"/>
</dbReference>
<dbReference type="Pfam" id="PF09084">
    <property type="entry name" value="NMT1"/>
    <property type="match status" value="1"/>
</dbReference>
<dbReference type="AlphaFoldDB" id="M5Q1U4"/>
<feature type="chain" id="PRO_5004069552" evidence="4">
    <location>
        <begin position="25"/>
        <end position="318"/>
    </location>
</feature>
<keyword evidence="3 4" id="KW-0732">Signal</keyword>
<dbReference type="RefSeq" id="WP_005985227.1">
    <property type="nucleotide sequence ID" value="NZ_AOSV01000012.1"/>
</dbReference>
<comment type="subcellular location">
    <subcellularLocation>
        <location evidence="1">Periplasm</location>
    </subcellularLocation>
</comment>
<dbReference type="Proteomes" id="UP000011922">
    <property type="component" value="Unassembled WGS sequence"/>
</dbReference>
<dbReference type="Gene3D" id="3.40.190.10">
    <property type="entry name" value="Periplasmic binding protein-like II"/>
    <property type="match status" value="2"/>
</dbReference>
<dbReference type="PANTHER" id="PTHR30024">
    <property type="entry name" value="ALIPHATIC SULFONATES-BINDING PROTEIN-RELATED"/>
    <property type="match status" value="1"/>
</dbReference>
<dbReference type="PATRIC" id="fig|1262666.3.peg.1289"/>
<evidence type="ECO:0000256" key="2">
    <source>
        <dbReference type="ARBA" id="ARBA00010742"/>
    </source>
</evidence>
<gene>
    <name evidence="6" type="ORF">PCS_01269</name>
</gene>
<proteinExistence type="inferred from homology"/>
<evidence type="ECO:0000313" key="6">
    <source>
        <dbReference type="EMBL" id="EMG37876.1"/>
    </source>
</evidence>
<comment type="caution">
    <text evidence="6">The sequence shown here is derived from an EMBL/GenBank/DDBJ whole genome shotgun (WGS) entry which is preliminary data.</text>
</comment>
<dbReference type="SUPFAM" id="SSF53850">
    <property type="entry name" value="Periplasmic binding protein-like II"/>
    <property type="match status" value="1"/>
</dbReference>
<accession>M5Q1U4</accession>
<feature type="domain" description="SsuA/THI5-like" evidence="5">
    <location>
        <begin position="41"/>
        <end position="258"/>
    </location>
</feature>
<feature type="signal peptide" evidence="4">
    <location>
        <begin position="1"/>
        <end position="24"/>
    </location>
</feature>
<evidence type="ECO:0000259" key="5">
    <source>
        <dbReference type="Pfam" id="PF09084"/>
    </source>
</evidence>
<dbReference type="PANTHER" id="PTHR30024:SF47">
    <property type="entry name" value="TAURINE-BINDING PERIPLASMIC PROTEIN"/>
    <property type="match status" value="1"/>
</dbReference>
<dbReference type="GO" id="GO:0042597">
    <property type="term" value="C:periplasmic space"/>
    <property type="evidence" value="ECO:0007669"/>
    <property type="project" value="UniProtKB-SubCell"/>
</dbReference>
<organism evidence="6 7">
    <name type="scientific">Desulfocurvibacter africanus PCS</name>
    <dbReference type="NCBI Taxonomy" id="1262666"/>
    <lineage>
        <taxon>Bacteria</taxon>
        <taxon>Pseudomonadati</taxon>
        <taxon>Thermodesulfobacteriota</taxon>
        <taxon>Desulfovibrionia</taxon>
        <taxon>Desulfovibrionales</taxon>
        <taxon>Desulfovibrionaceae</taxon>
        <taxon>Desulfocurvibacter</taxon>
    </lineage>
</organism>
<evidence type="ECO:0000256" key="1">
    <source>
        <dbReference type="ARBA" id="ARBA00004418"/>
    </source>
</evidence>
<dbReference type="OrthoDB" id="9815602at2"/>
<protein>
    <submittedName>
        <fullName evidence="6">ABC-type nitrate/sulfonate/bicarbonate transport system, periplasmic component</fullName>
    </submittedName>
</protein>
<name>M5Q1U4_DESAF</name>
<comment type="similarity">
    <text evidence="2">Belongs to the bacterial solute-binding protein SsuA/TauA family.</text>
</comment>